<dbReference type="PANTHER" id="PTHR33991">
    <property type="entry name" value="DNA REPAIR PROTEIN RECO"/>
    <property type="match status" value="1"/>
</dbReference>
<protein>
    <recommendedName>
        <fullName evidence="2">DNA repair protein RecO</fullName>
    </recommendedName>
    <alternativeName>
        <fullName evidence="6">Recombination protein O</fullName>
    </alternativeName>
</protein>
<dbReference type="InterPro" id="IPR037278">
    <property type="entry name" value="ARFGAP/RecO"/>
</dbReference>
<keyword evidence="3" id="KW-0227">DNA damage</keyword>
<dbReference type="NCBIfam" id="TIGR00613">
    <property type="entry name" value="reco"/>
    <property type="match status" value="1"/>
</dbReference>
<evidence type="ECO:0000256" key="3">
    <source>
        <dbReference type="ARBA" id="ARBA00022763"/>
    </source>
</evidence>
<gene>
    <name evidence="8" type="ORF">MNBD_GAMMA20-2026</name>
</gene>
<dbReference type="Gene3D" id="1.20.1440.120">
    <property type="entry name" value="Recombination protein O, C-terminal domain"/>
    <property type="match status" value="1"/>
</dbReference>
<dbReference type="InterPro" id="IPR003717">
    <property type="entry name" value="RecO"/>
</dbReference>
<keyword evidence="5" id="KW-0234">DNA repair</keyword>
<dbReference type="SUPFAM" id="SSF50249">
    <property type="entry name" value="Nucleic acid-binding proteins"/>
    <property type="match status" value="1"/>
</dbReference>
<accession>A0A3B1A8H9</accession>
<dbReference type="InterPro" id="IPR042242">
    <property type="entry name" value="RecO_C"/>
</dbReference>
<dbReference type="AlphaFoldDB" id="A0A3B1A8H9"/>
<dbReference type="HAMAP" id="MF_00201">
    <property type="entry name" value="RecO"/>
    <property type="match status" value="1"/>
</dbReference>
<dbReference type="GO" id="GO:0006310">
    <property type="term" value="P:DNA recombination"/>
    <property type="evidence" value="ECO:0007669"/>
    <property type="project" value="UniProtKB-KW"/>
</dbReference>
<dbReference type="GO" id="GO:0043590">
    <property type="term" value="C:bacterial nucleoid"/>
    <property type="evidence" value="ECO:0007669"/>
    <property type="project" value="TreeGrafter"/>
</dbReference>
<dbReference type="InterPro" id="IPR022572">
    <property type="entry name" value="DNA_rep/recomb_RecO_N"/>
</dbReference>
<evidence type="ECO:0000259" key="7">
    <source>
        <dbReference type="Pfam" id="PF11967"/>
    </source>
</evidence>
<evidence type="ECO:0000256" key="6">
    <source>
        <dbReference type="ARBA" id="ARBA00033409"/>
    </source>
</evidence>
<proteinExistence type="inferred from homology"/>
<evidence type="ECO:0000256" key="2">
    <source>
        <dbReference type="ARBA" id="ARBA00021310"/>
    </source>
</evidence>
<sequence>MSSKQIVLQPAYVLHQWAYRDSSAIVELFTPEHGRIGVVARGVKRPKSPWRGLLQPFQPLLVSWRGRGELKTLADVEAQGMALQLSSQPLVSGFYLNELLMRLVARLDAQLTLFGCYDASLRALAVVQDDAALERVLRYFERDLLAALGYALVLDCEVKTGRPLTQAQVYDYQIERGPVGLAETEAGQGIAVHGSTLLAIRQADLSDSQARREAKRLMRAVLARYLGPKPLFSRQLLVRRSNNTEKAERHQ</sequence>
<dbReference type="Gene3D" id="2.40.50.140">
    <property type="entry name" value="Nucleic acid-binding proteins"/>
    <property type="match status" value="1"/>
</dbReference>
<comment type="similarity">
    <text evidence="1">Belongs to the RecO family.</text>
</comment>
<feature type="domain" description="DNA replication/recombination mediator RecO N-terminal" evidence="7">
    <location>
        <begin position="7"/>
        <end position="78"/>
    </location>
</feature>
<dbReference type="GO" id="GO:0006302">
    <property type="term" value="P:double-strand break repair"/>
    <property type="evidence" value="ECO:0007669"/>
    <property type="project" value="TreeGrafter"/>
</dbReference>
<evidence type="ECO:0000313" key="8">
    <source>
        <dbReference type="EMBL" id="VAX02029.1"/>
    </source>
</evidence>
<evidence type="ECO:0000256" key="4">
    <source>
        <dbReference type="ARBA" id="ARBA00023172"/>
    </source>
</evidence>
<organism evidence="8">
    <name type="scientific">hydrothermal vent metagenome</name>
    <dbReference type="NCBI Taxonomy" id="652676"/>
    <lineage>
        <taxon>unclassified sequences</taxon>
        <taxon>metagenomes</taxon>
        <taxon>ecological metagenomes</taxon>
    </lineage>
</organism>
<reference evidence="8" key="1">
    <citation type="submission" date="2018-06" db="EMBL/GenBank/DDBJ databases">
        <authorList>
            <person name="Zhirakovskaya E."/>
        </authorList>
    </citation>
    <scope>NUCLEOTIDE SEQUENCE</scope>
</reference>
<dbReference type="InterPro" id="IPR012340">
    <property type="entry name" value="NA-bd_OB-fold"/>
</dbReference>
<keyword evidence="4" id="KW-0233">DNA recombination</keyword>
<dbReference type="EMBL" id="UOFU01000246">
    <property type="protein sequence ID" value="VAX02029.1"/>
    <property type="molecule type" value="Genomic_DNA"/>
</dbReference>
<dbReference type="Pfam" id="PF11967">
    <property type="entry name" value="RecO_N"/>
    <property type="match status" value="1"/>
</dbReference>
<dbReference type="SUPFAM" id="SSF57863">
    <property type="entry name" value="ArfGap/RecO-like zinc finger"/>
    <property type="match status" value="1"/>
</dbReference>
<name>A0A3B1A8H9_9ZZZZ</name>
<dbReference type="Pfam" id="PF02565">
    <property type="entry name" value="RecO_C"/>
    <property type="match status" value="1"/>
</dbReference>
<evidence type="ECO:0000256" key="1">
    <source>
        <dbReference type="ARBA" id="ARBA00007452"/>
    </source>
</evidence>
<dbReference type="PANTHER" id="PTHR33991:SF1">
    <property type="entry name" value="DNA REPAIR PROTEIN RECO"/>
    <property type="match status" value="1"/>
</dbReference>
<evidence type="ECO:0000256" key="5">
    <source>
        <dbReference type="ARBA" id="ARBA00023204"/>
    </source>
</evidence>